<dbReference type="GeneID" id="45523874"/>
<dbReference type="Proteomes" id="UP000016702">
    <property type="component" value="Chromosome"/>
</dbReference>
<dbReference type="InterPro" id="IPR036388">
    <property type="entry name" value="WH-like_DNA-bd_sf"/>
</dbReference>
<dbReference type="EMBL" id="AP013070">
    <property type="protein sequence ID" value="BAN54209.1"/>
    <property type="molecule type" value="Genomic_DNA"/>
</dbReference>
<gene>
    <name evidence="2" type="ORF">PP4_23560</name>
</gene>
<dbReference type="Pfam" id="PF12728">
    <property type="entry name" value="HTH_17"/>
    <property type="match status" value="1"/>
</dbReference>
<sequence>MGNPRIEVPAPIADALVHPTPLCQALGISRMTLDRWVEAGHFPAPIVIGQMRGSGKVSRTAFLKSEIDAWIEARKAERDAAKKLRTETLPA</sequence>
<proteinExistence type="predicted"/>
<dbReference type="RefSeq" id="WP_016499433.1">
    <property type="nucleotide sequence ID" value="NC_021505.1"/>
</dbReference>
<name>A0ABN5UKS9_PSEPU</name>
<accession>A0ABN5UKS9</accession>
<evidence type="ECO:0000313" key="3">
    <source>
        <dbReference type="Proteomes" id="UP000016702"/>
    </source>
</evidence>
<feature type="domain" description="Helix-turn-helix" evidence="1">
    <location>
        <begin position="23"/>
        <end position="74"/>
    </location>
</feature>
<keyword evidence="3" id="KW-1185">Reference proteome</keyword>
<dbReference type="InterPro" id="IPR041657">
    <property type="entry name" value="HTH_17"/>
</dbReference>
<evidence type="ECO:0000259" key="1">
    <source>
        <dbReference type="Pfam" id="PF12728"/>
    </source>
</evidence>
<reference evidence="2 3" key="1">
    <citation type="journal article" date="2014" name="Genome Announc.">
        <title>The Complete Genome Sequence of Pseudomonas putida NBRC 14164T Confirms High Intraspecies Variation.</title>
        <authorList>
            <person name="Ohji S."/>
            <person name="Yamazoe A."/>
            <person name="Hosoyama A."/>
            <person name="Tsuchikane K."/>
            <person name="Ezaki T."/>
            <person name="Fujita N."/>
        </authorList>
    </citation>
    <scope>NUCLEOTIDE SEQUENCE [LARGE SCALE GENOMIC DNA]</scope>
    <source>
        <strain evidence="2 3">NBRC 14164</strain>
    </source>
</reference>
<dbReference type="Gene3D" id="1.10.10.10">
    <property type="entry name" value="Winged helix-like DNA-binding domain superfamily/Winged helix DNA-binding domain"/>
    <property type="match status" value="1"/>
</dbReference>
<organism evidence="2 3">
    <name type="scientific">Pseudomonas putida NBRC 14164</name>
    <dbReference type="NCBI Taxonomy" id="1211579"/>
    <lineage>
        <taxon>Bacteria</taxon>
        <taxon>Pseudomonadati</taxon>
        <taxon>Pseudomonadota</taxon>
        <taxon>Gammaproteobacteria</taxon>
        <taxon>Pseudomonadales</taxon>
        <taxon>Pseudomonadaceae</taxon>
        <taxon>Pseudomonas</taxon>
    </lineage>
</organism>
<evidence type="ECO:0000313" key="2">
    <source>
        <dbReference type="EMBL" id="BAN54209.1"/>
    </source>
</evidence>
<protein>
    <recommendedName>
        <fullName evidence="1">Helix-turn-helix domain-containing protein</fullName>
    </recommendedName>
</protein>